<comment type="caution">
    <text evidence="1">The sequence shown here is derived from an EMBL/GenBank/DDBJ whole genome shotgun (WGS) entry which is preliminary data.</text>
</comment>
<keyword evidence="2" id="KW-1185">Reference proteome</keyword>
<protein>
    <submittedName>
        <fullName evidence="1">Uncharacterized protein</fullName>
    </submittedName>
</protein>
<reference evidence="1 2" key="1">
    <citation type="submission" date="2020-03" db="EMBL/GenBank/DDBJ databases">
        <title>Salinimicrobium sp. nov, isolated from SCS.</title>
        <authorList>
            <person name="Cao W.R."/>
        </authorList>
    </citation>
    <scope>NUCLEOTIDE SEQUENCE [LARGE SCALE GENOMIC DNA]</scope>
    <source>
        <strain evidence="2">J15B91</strain>
    </source>
</reference>
<dbReference type="Proteomes" id="UP000703674">
    <property type="component" value="Unassembled WGS sequence"/>
</dbReference>
<gene>
    <name evidence="1" type="ORF">HC175_01330</name>
</gene>
<evidence type="ECO:0000313" key="2">
    <source>
        <dbReference type="Proteomes" id="UP000703674"/>
    </source>
</evidence>
<dbReference type="RefSeq" id="WP_168136714.1">
    <property type="nucleotide sequence ID" value="NZ_JAAVJR010000001.1"/>
</dbReference>
<proteinExistence type="predicted"/>
<name>A0ABX1CUH9_9FLAO</name>
<evidence type="ECO:0000313" key="1">
    <source>
        <dbReference type="EMBL" id="NJW51555.1"/>
    </source>
</evidence>
<organism evidence="1 2">
    <name type="scientific">Salinimicrobium oceani</name>
    <dbReference type="NCBI Taxonomy" id="2722702"/>
    <lineage>
        <taxon>Bacteria</taxon>
        <taxon>Pseudomonadati</taxon>
        <taxon>Bacteroidota</taxon>
        <taxon>Flavobacteriia</taxon>
        <taxon>Flavobacteriales</taxon>
        <taxon>Flavobacteriaceae</taxon>
        <taxon>Salinimicrobium</taxon>
    </lineage>
</organism>
<accession>A0ABX1CUH9</accession>
<sequence>METIRYFYRVEMITHRPAAEDKITVLKEVKEEDLHLSRLLATKCFLDESQELKGKYSPSGFDTYDTRKGVGFNYQLLLVDTETEVEYLIETTMEHAGDQLTAMRKEEKAIFFKLGLDDEILAL</sequence>
<dbReference type="EMBL" id="JAAVJR010000001">
    <property type="protein sequence ID" value="NJW51555.1"/>
    <property type="molecule type" value="Genomic_DNA"/>
</dbReference>